<dbReference type="AlphaFoldDB" id="A0A844GV41"/>
<dbReference type="SUPFAM" id="SSF56112">
    <property type="entry name" value="Protein kinase-like (PK-like)"/>
    <property type="match status" value="1"/>
</dbReference>
<evidence type="ECO:0000313" key="5">
    <source>
        <dbReference type="EMBL" id="MTF40327.1"/>
    </source>
</evidence>
<dbReference type="SMART" id="SM00220">
    <property type="entry name" value="S_TKc"/>
    <property type="match status" value="1"/>
</dbReference>
<dbReference type="PANTHER" id="PTHR24348">
    <property type="entry name" value="SERINE/THREONINE-PROTEIN KINASE UNC-51-RELATED"/>
    <property type="match status" value="1"/>
</dbReference>
<comment type="caution">
    <text evidence="5">The sequence shown here is derived from an EMBL/GenBank/DDBJ whole genome shotgun (WGS) entry which is preliminary data.</text>
</comment>
<keyword evidence="1" id="KW-0802">TPR repeat</keyword>
<dbReference type="Gene3D" id="1.25.40.10">
    <property type="entry name" value="Tetratricopeptide repeat domain"/>
    <property type="match status" value="2"/>
</dbReference>
<dbReference type="SMART" id="SM00028">
    <property type="entry name" value="TPR"/>
    <property type="match status" value="3"/>
</dbReference>
<dbReference type="InterPro" id="IPR045269">
    <property type="entry name" value="Atg1-like"/>
</dbReference>
<proteinExistence type="predicted"/>
<dbReference type="Pfam" id="PF00069">
    <property type="entry name" value="Pkinase"/>
    <property type="match status" value="1"/>
</dbReference>
<sequence>MNNQLLFKMLEGQNIDNKYYLNQLLGSGGFGGVYLADEVVRDRLIRTIALKLIITDNPYKQLDELIFSTTLNHPNLITCFTCGECKLNGADFLYLLMEKANYSLEDELKKGKLSEENVKQLLLDIVNGLDYLHSQNPVIVHRDLKPGNILRVGDKWKISDFGLVRSLQGTATQTTTMMGSMGYASPEAYEGKISPAWDIWSLGVVIYESLTGKLPFESDSPLHLMRQVVDLEADFSLISDYWQEIIKGCLIKDNKERFSSQDLGNKLREKIELKNNNISDNVNNIKKEKDINLLLKQADYLRESKQYREAIDLYNQVIELNPNNATAYNNRGLAYDELKQYQKAIDSYNRAIELDSNYTNAYNNLDLAYKNLKVSKKLIPIVIISFLVTFLFSWVVLLVSIYLYHYNANNYNAKYKEQISNNIKAIQLNSEDASAYNNRGVVYFYFKEYDKAIADYNKAIELDPDFQLAKDNLKIAQEKVMKNKKR</sequence>
<dbReference type="InterPro" id="IPR011009">
    <property type="entry name" value="Kinase-like_dom_sf"/>
</dbReference>
<name>A0A844GV41_9CHRO</name>
<keyword evidence="3" id="KW-0812">Transmembrane</keyword>
<dbReference type="GO" id="GO:0005524">
    <property type="term" value="F:ATP binding"/>
    <property type="evidence" value="ECO:0007669"/>
    <property type="project" value="UniProtKB-UniRule"/>
</dbReference>
<evidence type="ECO:0000313" key="6">
    <source>
        <dbReference type="Proteomes" id="UP000437131"/>
    </source>
</evidence>
<dbReference type="Pfam" id="PF00515">
    <property type="entry name" value="TPR_1"/>
    <property type="match status" value="1"/>
</dbReference>
<dbReference type="CDD" id="cd14014">
    <property type="entry name" value="STKc_PknB_like"/>
    <property type="match status" value="1"/>
</dbReference>
<dbReference type="EMBL" id="WMIA01000025">
    <property type="protein sequence ID" value="MTF40327.1"/>
    <property type="molecule type" value="Genomic_DNA"/>
</dbReference>
<dbReference type="GO" id="GO:0004674">
    <property type="term" value="F:protein serine/threonine kinase activity"/>
    <property type="evidence" value="ECO:0007669"/>
    <property type="project" value="InterPro"/>
</dbReference>
<dbReference type="Proteomes" id="UP000437131">
    <property type="component" value="Unassembled WGS sequence"/>
</dbReference>
<feature type="binding site" evidence="2">
    <location>
        <position position="51"/>
    </location>
    <ligand>
        <name>ATP</name>
        <dbReference type="ChEBI" id="CHEBI:30616"/>
    </ligand>
</feature>
<evidence type="ECO:0000256" key="1">
    <source>
        <dbReference type="PROSITE-ProRule" id="PRU00339"/>
    </source>
</evidence>
<evidence type="ECO:0000259" key="4">
    <source>
        <dbReference type="PROSITE" id="PS50011"/>
    </source>
</evidence>
<dbReference type="PROSITE" id="PS50005">
    <property type="entry name" value="TPR"/>
    <property type="match status" value="3"/>
</dbReference>
<keyword evidence="3" id="KW-1133">Transmembrane helix</keyword>
<dbReference type="SUPFAM" id="SSF48452">
    <property type="entry name" value="TPR-like"/>
    <property type="match status" value="1"/>
</dbReference>
<dbReference type="InterPro" id="IPR000719">
    <property type="entry name" value="Prot_kinase_dom"/>
</dbReference>
<dbReference type="InterPro" id="IPR019734">
    <property type="entry name" value="TPR_rpt"/>
</dbReference>
<dbReference type="PROSITE" id="PS50293">
    <property type="entry name" value="TPR_REGION"/>
    <property type="match status" value="2"/>
</dbReference>
<feature type="repeat" description="TPR" evidence="1">
    <location>
        <begin position="433"/>
        <end position="466"/>
    </location>
</feature>
<dbReference type="InterPro" id="IPR017441">
    <property type="entry name" value="Protein_kinase_ATP_BS"/>
</dbReference>
<feature type="transmembrane region" description="Helical" evidence="3">
    <location>
        <begin position="378"/>
        <end position="404"/>
    </location>
</feature>
<keyword evidence="3" id="KW-0472">Membrane</keyword>
<gene>
    <name evidence="5" type="ORF">GGC33_15520</name>
</gene>
<feature type="domain" description="Protein kinase" evidence="4">
    <location>
        <begin position="19"/>
        <end position="271"/>
    </location>
</feature>
<dbReference type="PROSITE" id="PS00107">
    <property type="entry name" value="PROTEIN_KINASE_ATP"/>
    <property type="match status" value="1"/>
</dbReference>
<dbReference type="InterPro" id="IPR011990">
    <property type="entry name" value="TPR-like_helical_dom_sf"/>
</dbReference>
<dbReference type="PROSITE" id="PS50011">
    <property type="entry name" value="PROTEIN_KINASE_DOM"/>
    <property type="match status" value="1"/>
</dbReference>
<evidence type="ECO:0000256" key="2">
    <source>
        <dbReference type="PROSITE-ProRule" id="PRU10141"/>
    </source>
</evidence>
<organism evidence="5 6">
    <name type="scientific">Cyanobacterium aponinum 0216</name>
    <dbReference type="NCBI Taxonomy" id="2676140"/>
    <lineage>
        <taxon>Bacteria</taxon>
        <taxon>Bacillati</taxon>
        <taxon>Cyanobacteriota</taxon>
        <taxon>Cyanophyceae</taxon>
        <taxon>Oscillatoriophycideae</taxon>
        <taxon>Chroococcales</taxon>
        <taxon>Geminocystaceae</taxon>
        <taxon>Cyanobacterium</taxon>
    </lineage>
</organism>
<keyword evidence="2" id="KW-0067">ATP-binding</keyword>
<dbReference type="Gene3D" id="1.10.510.10">
    <property type="entry name" value="Transferase(Phosphotransferase) domain 1"/>
    <property type="match status" value="1"/>
</dbReference>
<reference evidence="5 6" key="1">
    <citation type="submission" date="2019-11" db="EMBL/GenBank/DDBJ databases">
        <title>Isolation of a new High Light Tolerant Cyanobacteria.</title>
        <authorList>
            <person name="Dobson Z."/>
            <person name="Vaughn N."/>
            <person name="Vaughn M."/>
            <person name="Fromme P."/>
            <person name="Mazor Y."/>
        </authorList>
    </citation>
    <scope>NUCLEOTIDE SEQUENCE [LARGE SCALE GENOMIC DNA]</scope>
    <source>
        <strain evidence="5 6">0216</strain>
    </source>
</reference>
<keyword evidence="2" id="KW-0547">Nucleotide-binding</keyword>
<dbReference type="Pfam" id="PF13432">
    <property type="entry name" value="TPR_16"/>
    <property type="match status" value="1"/>
</dbReference>
<accession>A0A844GV41</accession>
<protein>
    <submittedName>
        <fullName evidence="5">Tetratricopeptide repeat protein</fullName>
    </submittedName>
</protein>
<evidence type="ECO:0000256" key="3">
    <source>
        <dbReference type="SAM" id="Phobius"/>
    </source>
</evidence>
<dbReference type="GO" id="GO:0005737">
    <property type="term" value="C:cytoplasm"/>
    <property type="evidence" value="ECO:0007669"/>
    <property type="project" value="TreeGrafter"/>
</dbReference>
<dbReference type="RefSeq" id="WP_155084534.1">
    <property type="nucleotide sequence ID" value="NZ_WMIA01000025.1"/>
</dbReference>
<feature type="repeat" description="TPR" evidence="1">
    <location>
        <begin position="325"/>
        <end position="358"/>
    </location>
</feature>
<dbReference type="PANTHER" id="PTHR24348:SF71">
    <property type="entry name" value="PROTEIN KINASE DOMAIN-CONTAINING PROTEIN"/>
    <property type="match status" value="1"/>
</dbReference>
<feature type="repeat" description="TPR" evidence="1">
    <location>
        <begin position="291"/>
        <end position="324"/>
    </location>
</feature>